<reference evidence="1 2" key="1">
    <citation type="submission" date="2019-08" db="EMBL/GenBank/DDBJ databases">
        <authorList>
            <person name="Luo N."/>
        </authorList>
    </citation>
    <scope>NUCLEOTIDE SEQUENCE [LARGE SCALE GENOMIC DNA]</scope>
    <source>
        <strain evidence="1 2">NCIMB 9442</strain>
    </source>
</reference>
<organism evidence="1 2">
    <name type="scientific">Nitratidesulfovibrio oxamicus</name>
    <dbReference type="NCBI Taxonomy" id="32016"/>
    <lineage>
        <taxon>Bacteria</taxon>
        <taxon>Pseudomonadati</taxon>
        <taxon>Thermodesulfobacteriota</taxon>
        <taxon>Desulfovibrionia</taxon>
        <taxon>Desulfovibrionales</taxon>
        <taxon>Desulfovibrionaceae</taxon>
        <taxon>Nitratidesulfovibrio</taxon>
    </lineage>
</organism>
<proteinExistence type="predicted"/>
<sequence>MTAFRIEEMDCANEVSILRHALTPLVGNPDRLEFDVLSRRMRVDMEGLDLRPDDVVAAVARTGMRAAPETAHRPGVVLG</sequence>
<gene>
    <name evidence="1" type="ORF">FVW20_14875</name>
</gene>
<dbReference type="Proteomes" id="UP001194469">
    <property type="component" value="Unassembled WGS sequence"/>
</dbReference>
<evidence type="ECO:0000313" key="2">
    <source>
        <dbReference type="Proteomes" id="UP001194469"/>
    </source>
</evidence>
<keyword evidence="2" id="KW-1185">Reference proteome</keyword>
<name>A0ABS0J715_9BACT</name>
<evidence type="ECO:0000313" key="1">
    <source>
        <dbReference type="EMBL" id="MBG3878259.1"/>
    </source>
</evidence>
<accession>A0ABS0J715</accession>
<protein>
    <recommendedName>
        <fullName evidence="3">Heavy-metal-associated domain-containing protein</fullName>
    </recommendedName>
</protein>
<dbReference type="InterPro" id="IPR036163">
    <property type="entry name" value="HMA_dom_sf"/>
</dbReference>
<feature type="non-terminal residue" evidence="1">
    <location>
        <position position="79"/>
    </location>
</feature>
<evidence type="ECO:0008006" key="3">
    <source>
        <dbReference type="Google" id="ProtNLM"/>
    </source>
</evidence>
<dbReference type="EMBL" id="VRYY01000521">
    <property type="protein sequence ID" value="MBG3878259.1"/>
    <property type="molecule type" value="Genomic_DNA"/>
</dbReference>
<dbReference type="SUPFAM" id="SSF55008">
    <property type="entry name" value="HMA, heavy metal-associated domain"/>
    <property type="match status" value="1"/>
</dbReference>
<dbReference type="RefSeq" id="WP_196610219.1">
    <property type="nucleotide sequence ID" value="NZ_VRYY01000521.1"/>
</dbReference>
<comment type="caution">
    <text evidence="1">The sequence shown here is derived from an EMBL/GenBank/DDBJ whole genome shotgun (WGS) entry which is preliminary data.</text>
</comment>